<protein>
    <submittedName>
        <fullName evidence="1">Uncharacterized protein</fullName>
    </submittedName>
</protein>
<gene>
    <name evidence="1" type="ORF">DTER00134_LOCUS8791</name>
</gene>
<reference evidence="1" key="1">
    <citation type="submission" date="2021-01" db="EMBL/GenBank/DDBJ databases">
        <authorList>
            <person name="Corre E."/>
            <person name="Pelletier E."/>
            <person name="Niang G."/>
            <person name="Scheremetjew M."/>
            <person name="Finn R."/>
            <person name="Kale V."/>
            <person name="Holt S."/>
            <person name="Cochrane G."/>
            <person name="Meng A."/>
            <person name="Brown T."/>
            <person name="Cohen L."/>
        </authorList>
    </citation>
    <scope>NUCLEOTIDE SEQUENCE</scope>
    <source>
        <strain evidence="1">CCMP1320</strain>
    </source>
</reference>
<accession>A0A7S3QVJ1</accession>
<sequence length="145" mass="15588">MGMHARTPHRAKHGTQAYTPHNFEQPGKHQQHMRKLSPLSAQTNTLATKPSTNLHTFVCTCASMHQSNCNCICISIHPRTCAGLACVCVCTHLSAHKPTTAQPSHSTGLRAQLTSQEPSVCRASMQVPRHAGGAQEISCARSPSA</sequence>
<evidence type="ECO:0000313" key="1">
    <source>
        <dbReference type="EMBL" id="CAE0493718.1"/>
    </source>
</evidence>
<name>A0A7S3QVJ1_DUNTE</name>
<dbReference type="AlphaFoldDB" id="A0A7S3QVJ1"/>
<dbReference type="EMBL" id="HBIP01015101">
    <property type="protein sequence ID" value="CAE0493718.1"/>
    <property type="molecule type" value="Transcribed_RNA"/>
</dbReference>
<organism evidence="1">
    <name type="scientific">Dunaliella tertiolecta</name>
    <name type="common">Green alga</name>
    <dbReference type="NCBI Taxonomy" id="3047"/>
    <lineage>
        <taxon>Eukaryota</taxon>
        <taxon>Viridiplantae</taxon>
        <taxon>Chlorophyta</taxon>
        <taxon>core chlorophytes</taxon>
        <taxon>Chlorophyceae</taxon>
        <taxon>CS clade</taxon>
        <taxon>Chlamydomonadales</taxon>
        <taxon>Dunaliellaceae</taxon>
        <taxon>Dunaliella</taxon>
    </lineage>
</organism>
<proteinExistence type="predicted"/>